<dbReference type="SUPFAM" id="SSF52833">
    <property type="entry name" value="Thioredoxin-like"/>
    <property type="match status" value="1"/>
</dbReference>
<evidence type="ECO:0000259" key="7">
    <source>
        <dbReference type="PROSITE" id="PS50405"/>
    </source>
</evidence>
<gene>
    <name evidence="8" type="ORF">ABEB36_001366</name>
</gene>
<dbReference type="InterPro" id="IPR010987">
    <property type="entry name" value="Glutathione-S-Trfase_C-like"/>
</dbReference>
<protein>
    <recommendedName>
        <fullName evidence="2">glutathione transferase</fullName>
        <ecNumber evidence="2">2.5.1.18</ecNumber>
    </recommendedName>
</protein>
<feature type="domain" description="GST N-terminal" evidence="6">
    <location>
        <begin position="3"/>
        <end position="80"/>
    </location>
</feature>
<dbReference type="Gene3D" id="3.40.30.10">
    <property type="entry name" value="Glutaredoxin"/>
    <property type="match status" value="1"/>
</dbReference>
<dbReference type="InterPro" id="IPR050213">
    <property type="entry name" value="GST_superfamily"/>
</dbReference>
<name>A0ABD1FEE3_HYPHA</name>
<evidence type="ECO:0000256" key="1">
    <source>
        <dbReference type="ARBA" id="ARBA00011738"/>
    </source>
</evidence>
<comment type="caution">
    <text evidence="8">The sequence shown here is derived from an EMBL/GenBank/DDBJ whole genome shotgun (WGS) entry which is preliminary data.</text>
</comment>
<dbReference type="EMBL" id="JBDJPC010000001">
    <property type="protein sequence ID" value="KAL1517627.1"/>
    <property type="molecule type" value="Genomic_DNA"/>
</dbReference>
<organism evidence="8 9">
    <name type="scientific">Hypothenemus hampei</name>
    <name type="common">Coffee berry borer</name>
    <dbReference type="NCBI Taxonomy" id="57062"/>
    <lineage>
        <taxon>Eukaryota</taxon>
        <taxon>Metazoa</taxon>
        <taxon>Ecdysozoa</taxon>
        <taxon>Arthropoda</taxon>
        <taxon>Hexapoda</taxon>
        <taxon>Insecta</taxon>
        <taxon>Pterygota</taxon>
        <taxon>Neoptera</taxon>
        <taxon>Endopterygota</taxon>
        <taxon>Coleoptera</taxon>
        <taxon>Polyphaga</taxon>
        <taxon>Cucujiformia</taxon>
        <taxon>Curculionidae</taxon>
        <taxon>Scolytinae</taxon>
        <taxon>Hypothenemus</taxon>
    </lineage>
</organism>
<dbReference type="CDD" id="cd03039">
    <property type="entry name" value="GST_N_Sigma_like"/>
    <property type="match status" value="1"/>
</dbReference>
<dbReference type="PROSITE" id="PS50405">
    <property type="entry name" value="GST_CTER"/>
    <property type="match status" value="1"/>
</dbReference>
<dbReference type="SFLD" id="SFLDG00363">
    <property type="entry name" value="AMPS_(cytGST):_Alpha-__Mu-__Pi"/>
    <property type="match status" value="1"/>
</dbReference>
<dbReference type="Proteomes" id="UP001566132">
    <property type="component" value="Unassembled WGS sequence"/>
</dbReference>
<evidence type="ECO:0000313" key="9">
    <source>
        <dbReference type="Proteomes" id="UP001566132"/>
    </source>
</evidence>
<dbReference type="Pfam" id="PF14497">
    <property type="entry name" value="GST_C_3"/>
    <property type="match status" value="1"/>
</dbReference>
<evidence type="ECO:0000256" key="3">
    <source>
        <dbReference type="ARBA" id="ARBA00022679"/>
    </source>
</evidence>
<dbReference type="SFLD" id="SFLDS00019">
    <property type="entry name" value="Glutathione_Transferase_(cytos"/>
    <property type="match status" value="1"/>
</dbReference>
<dbReference type="FunFam" id="1.20.1050.10:FF:000030">
    <property type="entry name" value="Glutathione S-transferase S1"/>
    <property type="match status" value="1"/>
</dbReference>
<dbReference type="AlphaFoldDB" id="A0ABD1FEE3"/>
<accession>A0ABD1FEE3</accession>
<comment type="similarity">
    <text evidence="4">Belongs to the GST superfamily. Sigma family.</text>
</comment>
<comment type="catalytic activity">
    <reaction evidence="5">
        <text>RX + glutathione = an S-substituted glutathione + a halide anion + H(+)</text>
        <dbReference type="Rhea" id="RHEA:16437"/>
        <dbReference type="ChEBI" id="CHEBI:15378"/>
        <dbReference type="ChEBI" id="CHEBI:16042"/>
        <dbReference type="ChEBI" id="CHEBI:17792"/>
        <dbReference type="ChEBI" id="CHEBI:57925"/>
        <dbReference type="ChEBI" id="CHEBI:90779"/>
        <dbReference type="EC" id="2.5.1.18"/>
    </reaction>
</comment>
<dbReference type="SUPFAM" id="SSF47616">
    <property type="entry name" value="GST C-terminal domain-like"/>
    <property type="match status" value="1"/>
</dbReference>
<dbReference type="GO" id="GO:0004602">
    <property type="term" value="F:glutathione peroxidase activity"/>
    <property type="evidence" value="ECO:0007669"/>
    <property type="project" value="UniProtKB-ARBA"/>
</dbReference>
<keyword evidence="3" id="KW-0808">Transferase</keyword>
<dbReference type="Gene3D" id="1.20.1050.10">
    <property type="match status" value="1"/>
</dbReference>
<dbReference type="EC" id="2.5.1.18" evidence="2"/>
<dbReference type="FunFam" id="3.40.30.10:FF:000035">
    <property type="entry name" value="hematopoietic prostaglandin D synthase"/>
    <property type="match status" value="1"/>
</dbReference>
<dbReference type="InterPro" id="IPR036282">
    <property type="entry name" value="Glutathione-S-Trfase_C_sf"/>
</dbReference>
<dbReference type="SFLD" id="SFLDG01205">
    <property type="entry name" value="AMPS.1"/>
    <property type="match status" value="1"/>
</dbReference>
<evidence type="ECO:0000256" key="4">
    <source>
        <dbReference type="ARBA" id="ARBA00038317"/>
    </source>
</evidence>
<dbReference type="GO" id="GO:0004364">
    <property type="term" value="F:glutathione transferase activity"/>
    <property type="evidence" value="ECO:0007669"/>
    <property type="project" value="UniProtKB-EC"/>
</dbReference>
<evidence type="ECO:0000256" key="2">
    <source>
        <dbReference type="ARBA" id="ARBA00012452"/>
    </source>
</evidence>
<sequence length="206" mass="23895">MAPPYKLTYFDIHGLAEPIRILLNYGGLDFEDYRVPRENFRNLKSNFPFGQVPVLEYNGKMYHQSLAICRYLARKVKLTGKDDEEDLEIDAIVDTISDFRTKIAKYHYEGDETANKEAYEKTLFSEIVPYYLEKLDNQAKENGGYLVGKKLTWADIVLIGLIDYMNFMAKKDLLAGSPNLQKIKEHVAEVPNVKKYFEIRSNNHIL</sequence>
<dbReference type="CDD" id="cd03192">
    <property type="entry name" value="GST_C_Sigma_like"/>
    <property type="match status" value="1"/>
</dbReference>
<proteinExistence type="inferred from homology"/>
<evidence type="ECO:0000313" key="8">
    <source>
        <dbReference type="EMBL" id="KAL1517627.1"/>
    </source>
</evidence>
<dbReference type="PROSITE" id="PS50404">
    <property type="entry name" value="GST_NTER"/>
    <property type="match status" value="1"/>
</dbReference>
<reference evidence="8 9" key="1">
    <citation type="submission" date="2024-05" db="EMBL/GenBank/DDBJ databases">
        <title>Genetic variation in Jamaican populations of the coffee berry borer (Hypothenemus hampei).</title>
        <authorList>
            <person name="Errbii M."/>
            <person name="Myrie A."/>
        </authorList>
    </citation>
    <scope>NUCLEOTIDE SEQUENCE [LARGE SCALE GENOMIC DNA]</scope>
    <source>
        <strain evidence="8">JA-Hopewell-2020-01-JO</strain>
        <tissue evidence="8">Whole body</tissue>
    </source>
</reference>
<feature type="domain" description="GST C-terminal" evidence="7">
    <location>
        <begin position="82"/>
        <end position="205"/>
    </location>
</feature>
<dbReference type="InterPro" id="IPR040079">
    <property type="entry name" value="Glutathione_S-Trfase"/>
</dbReference>
<dbReference type="InterPro" id="IPR004046">
    <property type="entry name" value="GST_C"/>
</dbReference>
<dbReference type="PANTHER" id="PTHR11571:SF224">
    <property type="entry name" value="HEMATOPOIETIC PROSTAGLANDIN D SYNTHASE"/>
    <property type="match status" value="1"/>
</dbReference>
<keyword evidence="9" id="KW-1185">Reference proteome</keyword>
<evidence type="ECO:0000259" key="6">
    <source>
        <dbReference type="PROSITE" id="PS50404"/>
    </source>
</evidence>
<dbReference type="PANTHER" id="PTHR11571">
    <property type="entry name" value="GLUTATHIONE S-TRANSFERASE"/>
    <property type="match status" value="1"/>
</dbReference>
<comment type="subunit">
    <text evidence="1">Homodimer.</text>
</comment>
<dbReference type="InterPro" id="IPR036249">
    <property type="entry name" value="Thioredoxin-like_sf"/>
</dbReference>
<dbReference type="InterPro" id="IPR004045">
    <property type="entry name" value="Glutathione_S-Trfase_N"/>
</dbReference>
<evidence type="ECO:0000256" key="5">
    <source>
        <dbReference type="ARBA" id="ARBA00047960"/>
    </source>
</evidence>
<dbReference type="Pfam" id="PF02798">
    <property type="entry name" value="GST_N"/>
    <property type="match status" value="1"/>
</dbReference>